<dbReference type="InterPro" id="IPR011990">
    <property type="entry name" value="TPR-like_helical_dom_sf"/>
</dbReference>
<comment type="caution">
    <text evidence="3">The sequence shown here is derived from an EMBL/GenBank/DDBJ whole genome shotgun (WGS) entry which is preliminary data.</text>
</comment>
<evidence type="ECO:0000256" key="2">
    <source>
        <dbReference type="SAM" id="Phobius"/>
    </source>
</evidence>
<dbReference type="InterPro" id="IPR019734">
    <property type="entry name" value="TPR_rpt"/>
</dbReference>
<dbReference type="Gene3D" id="1.25.40.10">
    <property type="entry name" value="Tetratricopeptide repeat domain"/>
    <property type="match status" value="1"/>
</dbReference>
<organism evidence="3 4">
    <name type="scientific">Luteolibacter soli</name>
    <dbReference type="NCBI Taxonomy" id="3135280"/>
    <lineage>
        <taxon>Bacteria</taxon>
        <taxon>Pseudomonadati</taxon>
        <taxon>Verrucomicrobiota</taxon>
        <taxon>Verrucomicrobiia</taxon>
        <taxon>Verrucomicrobiales</taxon>
        <taxon>Verrucomicrobiaceae</taxon>
        <taxon>Luteolibacter</taxon>
    </lineage>
</organism>
<sequence length="323" mass="35814">MNRMLTRIDPRVIRLGALGAVVGLGLVSMITFAPGSRNWIGATVFGVFPQVLLLGPMIVTTALERSRRGKEWRPYLLVNGVVALLFAIFCGAVTYSMLPPRPEPVPHAIPVPAGASAAPAEETEAEKARREELSLAQDLVRRLIYRHDIAGALEKFDAFPEDVKTEPEFLLLRGSCHVERRDFDAALKCFREAEKKMPGDAQIQFNIAEVYFVTKKWNDAIVAFKRVTPREGPNAELLRGLVAFKIMLCEEGRGNAADVERIAAENLKDADSVLGAYTKAAMEFRAKNDKEAKATLADASTRFRLNTDLAAWNDTMIEFGYYP</sequence>
<dbReference type="RefSeq" id="WP_341405544.1">
    <property type="nucleotide sequence ID" value="NZ_JBBUKT010000005.1"/>
</dbReference>
<name>A0ABU9AYT5_9BACT</name>
<reference evidence="3 4" key="1">
    <citation type="submission" date="2024-04" db="EMBL/GenBank/DDBJ databases">
        <title>Luteolibacter sp. isolated from soil.</title>
        <authorList>
            <person name="An J."/>
        </authorList>
    </citation>
    <scope>NUCLEOTIDE SEQUENCE [LARGE SCALE GENOMIC DNA]</scope>
    <source>
        <strain evidence="3 4">Y139</strain>
    </source>
</reference>
<dbReference type="SUPFAM" id="SSF48452">
    <property type="entry name" value="TPR-like"/>
    <property type="match status" value="1"/>
</dbReference>
<proteinExistence type="predicted"/>
<keyword evidence="2" id="KW-0812">Transmembrane</keyword>
<evidence type="ECO:0000313" key="4">
    <source>
        <dbReference type="Proteomes" id="UP001371305"/>
    </source>
</evidence>
<dbReference type="Proteomes" id="UP001371305">
    <property type="component" value="Unassembled WGS sequence"/>
</dbReference>
<feature type="transmembrane region" description="Helical" evidence="2">
    <location>
        <begin position="39"/>
        <end position="63"/>
    </location>
</feature>
<dbReference type="SMART" id="SM00028">
    <property type="entry name" value="TPR"/>
    <property type="match status" value="2"/>
</dbReference>
<keyword evidence="2" id="KW-0472">Membrane</keyword>
<dbReference type="Pfam" id="PF13432">
    <property type="entry name" value="TPR_16"/>
    <property type="match status" value="1"/>
</dbReference>
<evidence type="ECO:0000256" key="1">
    <source>
        <dbReference type="PROSITE-ProRule" id="PRU00339"/>
    </source>
</evidence>
<evidence type="ECO:0000313" key="3">
    <source>
        <dbReference type="EMBL" id="MEK7951795.1"/>
    </source>
</evidence>
<feature type="repeat" description="TPR" evidence="1">
    <location>
        <begin position="167"/>
        <end position="200"/>
    </location>
</feature>
<accession>A0ABU9AYT5</accession>
<gene>
    <name evidence="3" type="ORF">WKV53_14855</name>
</gene>
<keyword evidence="1" id="KW-0802">TPR repeat</keyword>
<dbReference type="PROSITE" id="PS50005">
    <property type="entry name" value="TPR"/>
    <property type="match status" value="1"/>
</dbReference>
<feature type="transmembrane region" description="Helical" evidence="2">
    <location>
        <begin position="75"/>
        <end position="98"/>
    </location>
</feature>
<dbReference type="EMBL" id="JBBUKT010000005">
    <property type="protein sequence ID" value="MEK7951795.1"/>
    <property type="molecule type" value="Genomic_DNA"/>
</dbReference>
<protein>
    <submittedName>
        <fullName evidence="3">Tetratricopeptide repeat protein</fullName>
    </submittedName>
</protein>
<feature type="transmembrane region" description="Helical" evidence="2">
    <location>
        <begin position="12"/>
        <end position="33"/>
    </location>
</feature>
<keyword evidence="4" id="KW-1185">Reference proteome</keyword>
<keyword evidence="2" id="KW-1133">Transmembrane helix</keyword>